<keyword evidence="1" id="KW-0812">Transmembrane</keyword>
<accession>A0A368U6V5</accession>
<sequence length="111" mass="12701">MNLYFLNSLIDTFQPYVWSLAIALIVLLGLHLAAYIHGYQFLVYRCYGAIIASLLVGASAFWWLPLLVDSQLAYVDSFFGWVVLATCAFWVAVIAYLYLHPLSFLLRETRD</sequence>
<dbReference type="AlphaFoldDB" id="A0A368U6V5"/>
<organism evidence="2 3">
    <name type="scientific">Vreelandella rituensis</name>
    <dbReference type="NCBI Taxonomy" id="2282306"/>
    <lineage>
        <taxon>Bacteria</taxon>
        <taxon>Pseudomonadati</taxon>
        <taxon>Pseudomonadota</taxon>
        <taxon>Gammaproteobacteria</taxon>
        <taxon>Oceanospirillales</taxon>
        <taxon>Halomonadaceae</taxon>
        <taxon>Vreelandella</taxon>
    </lineage>
</organism>
<evidence type="ECO:0000313" key="3">
    <source>
        <dbReference type="Proteomes" id="UP000253204"/>
    </source>
</evidence>
<evidence type="ECO:0000256" key="1">
    <source>
        <dbReference type="SAM" id="Phobius"/>
    </source>
</evidence>
<dbReference type="Proteomes" id="UP000253204">
    <property type="component" value="Unassembled WGS sequence"/>
</dbReference>
<evidence type="ECO:0000313" key="2">
    <source>
        <dbReference type="EMBL" id="RCV92684.1"/>
    </source>
</evidence>
<name>A0A368U6V5_9GAMM</name>
<comment type="caution">
    <text evidence="2">The sequence shown here is derived from an EMBL/GenBank/DDBJ whole genome shotgun (WGS) entry which is preliminary data.</text>
</comment>
<proteinExistence type="predicted"/>
<keyword evidence="1" id="KW-1133">Transmembrane helix</keyword>
<gene>
    <name evidence="2" type="ORF">DU506_06585</name>
</gene>
<feature type="transmembrane region" description="Helical" evidence="1">
    <location>
        <begin position="78"/>
        <end position="99"/>
    </location>
</feature>
<feature type="transmembrane region" description="Helical" evidence="1">
    <location>
        <begin position="16"/>
        <end position="35"/>
    </location>
</feature>
<reference evidence="2 3" key="1">
    <citation type="submission" date="2018-07" db="EMBL/GenBank/DDBJ databases">
        <title>Halomonas rutogse sp. nov., isolated from Lake TangqianCo on Tibetan Plateau.</title>
        <authorList>
            <person name="Lu H."/>
            <person name="Xing P."/>
            <person name="Wu Q."/>
        </authorList>
    </citation>
    <scope>NUCLEOTIDE SEQUENCE [LARGE SCALE GENOMIC DNA]</scope>
    <source>
        <strain evidence="2 3">TQ8S</strain>
    </source>
</reference>
<feature type="transmembrane region" description="Helical" evidence="1">
    <location>
        <begin position="42"/>
        <end position="66"/>
    </location>
</feature>
<dbReference type="EMBL" id="QPIJ01000010">
    <property type="protein sequence ID" value="RCV92684.1"/>
    <property type="molecule type" value="Genomic_DNA"/>
</dbReference>
<keyword evidence="3" id="KW-1185">Reference proteome</keyword>
<keyword evidence="1" id="KW-0472">Membrane</keyword>
<protein>
    <submittedName>
        <fullName evidence="2">Uncharacterized protein</fullName>
    </submittedName>
</protein>